<evidence type="ECO:0000313" key="2">
    <source>
        <dbReference type="EMBL" id="TCS83141.1"/>
    </source>
</evidence>
<feature type="domain" description="Cysteine-rich" evidence="1">
    <location>
        <begin position="8"/>
        <end position="89"/>
    </location>
</feature>
<feature type="domain" description="Cysteine-rich" evidence="1">
    <location>
        <begin position="137"/>
        <end position="221"/>
    </location>
</feature>
<dbReference type="Pfam" id="PF02754">
    <property type="entry name" value="CCG"/>
    <property type="match status" value="2"/>
</dbReference>
<dbReference type="Proteomes" id="UP000295788">
    <property type="component" value="Unassembled WGS sequence"/>
</dbReference>
<evidence type="ECO:0000259" key="1">
    <source>
        <dbReference type="Pfam" id="PF02754"/>
    </source>
</evidence>
<dbReference type="PANTHER" id="PTHR30296">
    <property type="entry name" value="UNCHARACTERIZED PROTEIN YKGE"/>
    <property type="match status" value="1"/>
</dbReference>
<dbReference type="GO" id="GO:0005829">
    <property type="term" value="C:cytosol"/>
    <property type="evidence" value="ECO:0007669"/>
    <property type="project" value="TreeGrafter"/>
</dbReference>
<dbReference type="PANTHER" id="PTHR30296:SF0">
    <property type="entry name" value="LACTATE UTILIZATION PROTEIN A"/>
    <property type="match status" value="1"/>
</dbReference>
<evidence type="ECO:0000313" key="3">
    <source>
        <dbReference type="Proteomes" id="UP000295788"/>
    </source>
</evidence>
<dbReference type="AlphaFoldDB" id="A0A4V2USX5"/>
<name>A0A4V2USX5_9BACI</name>
<keyword evidence="3" id="KW-1185">Reference proteome</keyword>
<proteinExistence type="predicted"/>
<comment type="caution">
    <text evidence="2">The sequence shown here is derived from an EMBL/GenBank/DDBJ whole genome shotgun (WGS) entry which is preliminary data.</text>
</comment>
<protein>
    <submittedName>
        <fullName evidence="2">L-lactate dehydrogenase complex protein LldE</fullName>
    </submittedName>
</protein>
<organism evidence="2 3">
    <name type="scientific">Tepidibacillus fermentans</name>
    <dbReference type="NCBI Taxonomy" id="1281767"/>
    <lineage>
        <taxon>Bacteria</taxon>
        <taxon>Bacillati</taxon>
        <taxon>Bacillota</taxon>
        <taxon>Bacilli</taxon>
        <taxon>Bacillales</taxon>
        <taxon>Bacillaceae</taxon>
        <taxon>Tepidibacillus</taxon>
    </lineage>
</organism>
<sequence length="248" mass="27316">MGVRKVKVSLFATCITDMFYPNAGKAAVNLLRRFGVGVDFPQGQTCCGQPAYNSGYMEEAKQAAKQMIRAFEHSEYIIGLSGSCSSMLKKHYVELFEGDPEWYPKAVSLSEKVYEFSQFFVDVLGITDVGAELNATVTLHIACHTRRGMGVVDQPEQMLRAVKGLKFVPLPNAEDCCGFGGTFSVKNPEISEEMVQEKTEHIEETGAEILVGTDLACLMNIGGRLRHNGKPIPMMHIAEILERGLANK</sequence>
<dbReference type="GO" id="GO:0016491">
    <property type="term" value="F:oxidoreductase activity"/>
    <property type="evidence" value="ECO:0007669"/>
    <property type="project" value="UniProtKB-ARBA"/>
</dbReference>
<gene>
    <name evidence="2" type="ORF">EDD72_10668</name>
</gene>
<accession>A0A4V2USX5</accession>
<reference evidence="2 3" key="1">
    <citation type="submission" date="2019-03" db="EMBL/GenBank/DDBJ databases">
        <title>Genomic Encyclopedia of Type Strains, Phase IV (KMG-IV): sequencing the most valuable type-strain genomes for metagenomic binning, comparative biology and taxonomic classification.</title>
        <authorList>
            <person name="Goeker M."/>
        </authorList>
    </citation>
    <scope>NUCLEOTIDE SEQUENCE [LARGE SCALE GENOMIC DNA]</scope>
    <source>
        <strain evidence="2 3">DSM 23802</strain>
    </source>
</reference>
<dbReference type="InterPro" id="IPR004017">
    <property type="entry name" value="Cys_rich_dom"/>
</dbReference>
<dbReference type="EMBL" id="SMAB01000006">
    <property type="protein sequence ID" value="TCS83141.1"/>
    <property type="molecule type" value="Genomic_DNA"/>
</dbReference>